<feature type="region of interest" description="Disordered" evidence="1">
    <location>
        <begin position="374"/>
        <end position="402"/>
    </location>
</feature>
<feature type="compositionally biased region" description="Basic and acidic residues" evidence="1">
    <location>
        <begin position="374"/>
        <end position="388"/>
    </location>
</feature>
<dbReference type="EMBL" id="KV441406">
    <property type="protein sequence ID" value="OAF55907.1"/>
    <property type="molecule type" value="Genomic_DNA"/>
</dbReference>
<dbReference type="PANTHER" id="PTHR42081">
    <property type="entry name" value="ZINC FINGER PROTEIN DHHC DOMAIN CONTAINING PROTEIN"/>
    <property type="match status" value="1"/>
</dbReference>
<feature type="region of interest" description="Disordered" evidence="1">
    <location>
        <begin position="544"/>
        <end position="579"/>
    </location>
</feature>
<sequence length="626" mass="71645">MAPSRVFSSLAATSSLRTQAPPVRASRRLETRLMMGYIFVHRVPKEPPPPDARWTKINRLLVNPQALDDGGERYEARDDFVVVLRVLSKEEILTYADATVKIRAARGVEDEARDERKIKRIPPPSPAPEEDASDGDDEGNNSERSHKRKLASLRPTQQESHDLQKEEIPRDSRWTKIDRKIVSPERLTQAGESFEERDDFSPRVGSAKSAQLLMGPLEKRMTGVLMMKERLPGYDDPAVRRSFTEAYTAFTEVTFRSRMVQERYVEDLVLVFYANALKSLQRGTPPGDDSWKNLIYRHVALFLRLLSSTMKDHGYGKDRPDLMSRLATAEKKLLRDDQDDKSNKSWSSVRSFLYEDEVEAGSATALLVSRADRMEEGGDVREGREDRGTPMLEQPPIPPGHETDLEKTIAVIARMKSVTKRIQQKWDTLHPLIDPPEAFLEEGKRLESVLGFLKATKPKEYELDDATIKDLRQLLISCLEIARKVDKIFKEEEPTRDEDGKLTRPRKIVGPPFKSRLLAEEFIQGVIRDVRFIATNMQVGLVTKEQPTPTLPTNPRKSTKKRPYPPPPPRHSSTTPCTSPRPSFHLCPALHFLLRNYRYNHIPMHLRLCRLLLSVHFKRLLEAPCR</sequence>
<name>A0A177A1E0_9PEZI</name>
<evidence type="ECO:0000256" key="1">
    <source>
        <dbReference type="SAM" id="MobiDB-lite"/>
    </source>
</evidence>
<organism evidence="3">
    <name type="scientific">Pseudogymnoascus destructans</name>
    <dbReference type="NCBI Taxonomy" id="655981"/>
    <lineage>
        <taxon>Eukaryota</taxon>
        <taxon>Fungi</taxon>
        <taxon>Dikarya</taxon>
        <taxon>Ascomycota</taxon>
        <taxon>Pezizomycotina</taxon>
        <taxon>Leotiomycetes</taxon>
        <taxon>Thelebolales</taxon>
        <taxon>Thelebolaceae</taxon>
        <taxon>Pseudogymnoascus</taxon>
    </lineage>
</organism>
<reference evidence="3" key="1">
    <citation type="submission" date="2016-03" db="EMBL/GenBank/DDBJ databases">
        <title>Updated assembly of Pseudogymnoascus destructans, the fungus causing white-nose syndrome of bats.</title>
        <authorList>
            <person name="Palmer J.M."/>
            <person name="Drees K.P."/>
            <person name="Foster J.T."/>
            <person name="Lindner D.L."/>
        </authorList>
    </citation>
    <scope>NUCLEOTIDE SEQUENCE [LARGE SCALE GENOMIC DNA]</scope>
    <source>
        <strain evidence="3">20631-21</strain>
    </source>
</reference>
<dbReference type="Proteomes" id="UP000077154">
    <property type="component" value="Unassembled WGS sequence"/>
</dbReference>
<dbReference type="GeneID" id="36290984"/>
<feature type="compositionally biased region" description="Basic and acidic residues" evidence="1">
    <location>
        <begin position="108"/>
        <end position="117"/>
    </location>
</feature>
<dbReference type="AlphaFoldDB" id="A0A177A1E0"/>
<feature type="domain" description="DUF8035" evidence="2">
    <location>
        <begin position="51"/>
        <end position="105"/>
    </location>
</feature>
<accession>A0A177A1E0</accession>
<gene>
    <name evidence="3" type="ORF">VC83_07940</name>
</gene>
<feature type="compositionally biased region" description="Acidic residues" evidence="1">
    <location>
        <begin position="128"/>
        <end position="140"/>
    </location>
</feature>
<evidence type="ECO:0000313" key="3">
    <source>
        <dbReference type="EMBL" id="OAF55907.1"/>
    </source>
</evidence>
<dbReference type="PANTHER" id="PTHR42081:SF1">
    <property type="entry name" value="ZINC FINGER PROTEIN DHHC DOMAIN CONTAINING PROTEIN"/>
    <property type="match status" value="1"/>
</dbReference>
<dbReference type="Pfam" id="PF26118">
    <property type="entry name" value="DUF8035"/>
    <property type="match status" value="2"/>
</dbReference>
<dbReference type="InterPro" id="IPR058348">
    <property type="entry name" value="DUF8035"/>
</dbReference>
<evidence type="ECO:0000259" key="2">
    <source>
        <dbReference type="Pfam" id="PF26118"/>
    </source>
</evidence>
<feature type="compositionally biased region" description="Basic and acidic residues" evidence="1">
    <location>
        <begin position="159"/>
        <end position="170"/>
    </location>
</feature>
<feature type="domain" description="DUF8035" evidence="2">
    <location>
        <begin position="172"/>
        <end position="200"/>
    </location>
</feature>
<dbReference type="RefSeq" id="XP_024321206.1">
    <property type="nucleotide sequence ID" value="XM_024471504.1"/>
</dbReference>
<dbReference type="VEuPathDB" id="FungiDB:GMDG_04714"/>
<dbReference type="OrthoDB" id="2015333at2759"/>
<proteinExistence type="predicted"/>
<feature type="region of interest" description="Disordered" evidence="1">
    <location>
        <begin position="108"/>
        <end position="170"/>
    </location>
</feature>
<protein>
    <recommendedName>
        <fullName evidence="2">DUF8035 domain-containing protein</fullName>
    </recommendedName>
</protein>